<sequence length="70" mass="8224">MHQRTDRFPDRRAPDAELLDQLMFGRDPHSYRPCAGCDLFTEGVHQLRRQARDTARRSEIFHKVTLTSNV</sequence>
<comment type="caution">
    <text evidence="1">The sequence shown here is derived from an EMBL/GenBank/DDBJ whole genome shotgun (WGS) entry which is preliminary data.</text>
</comment>
<name>A0ABN1UVB4_9ACTN</name>
<reference evidence="1 2" key="1">
    <citation type="journal article" date="2019" name="Int. J. Syst. Evol. Microbiol.">
        <title>The Global Catalogue of Microorganisms (GCM) 10K type strain sequencing project: providing services to taxonomists for standard genome sequencing and annotation.</title>
        <authorList>
            <consortium name="The Broad Institute Genomics Platform"/>
            <consortium name="The Broad Institute Genome Sequencing Center for Infectious Disease"/>
            <person name="Wu L."/>
            <person name="Ma J."/>
        </authorList>
    </citation>
    <scope>NUCLEOTIDE SEQUENCE [LARGE SCALE GENOMIC DNA]</scope>
    <source>
        <strain evidence="1 2">JCM 12696</strain>
    </source>
</reference>
<evidence type="ECO:0000313" key="1">
    <source>
        <dbReference type="EMBL" id="GAA1171754.1"/>
    </source>
</evidence>
<dbReference type="Proteomes" id="UP001501371">
    <property type="component" value="Unassembled WGS sequence"/>
</dbReference>
<organism evidence="1 2">
    <name type="scientific">Streptomyces hebeiensis</name>
    <dbReference type="NCBI Taxonomy" id="229486"/>
    <lineage>
        <taxon>Bacteria</taxon>
        <taxon>Bacillati</taxon>
        <taxon>Actinomycetota</taxon>
        <taxon>Actinomycetes</taxon>
        <taxon>Kitasatosporales</taxon>
        <taxon>Streptomycetaceae</taxon>
        <taxon>Streptomyces</taxon>
    </lineage>
</organism>
<gene>
    <name evidence="1" type="ORF">GCM10009654_31200</name>
</gene>
<protein>
    <submittedName>
        <fullName evidence="1">Uncharacterized protein</fullName>
    </submittedName>
</protein>
<dbReference type="EMBL" id="BAAAKV010000025">
    <property type="protein sequence ID" value="GAA1171754.1"/>
    <property type="molecule type" value="Genomic_DNA"/>
</dbReference>
<accession>A0ABN1UVB4</accession>
<evidence type="ECO:0000313" key="2">
    <source>
        <dbReference type="Proteomes" id="UP001501371"/>
    </source>
</evidence>
<proteinExistence type="predicted"/>
<keyword evidence="2" id="KW-1185">Reference proteome</keyword>